<protein>
    <submittedName>
        <fullName evidence="2">Uncharacterized protein</fullName>
    </submittedName>
</protein>
<proteinExistence type="predicted"/>
<organism evidence="2 3">
    <name type="scientific">Blattamonas nauphoetae</name>
    <dbReference type="NCBI Taxonomy" id="2049346"/>
    <lineage>
        <taxon>Eukaryota</taxon>
        <taxon>Metamonada</taxon>
        <taxon>Preaxostyla</taxon>
        <taxon>Oxymonadida</taxon>
        <taxon>Blattamonas</taxon>
    </lineage>
</organism>
<sequence>MIEPDKMKGSEDPTTELDGDDADLAGGNGVAPTSDTLRQTKGTGNSLRNKGIATLPSEFNCAGRMMTTVIVDLLNDEMTTEGLNAIIAKLDKNVMSMQESLHHTHLFRRRVSSTPTIRVCTCLSRSTPLPTCSPRNSSLSTCSPRNSSLSTCSPRNSSLSTCSLATAHSPHAPLATAHSPHAPLATAHSPHAPLATAHSPHAPSQQLTLH</sequence>
<feature type="compositionally biased region" description="Acidic residues" evidence="1">
    <location>
        <begin position="13"/>
        <end position="23"/>
    </location>
</feature>
<dbReference type="Proteomes" id="UP001281761">
    <property type="component" value="Unassembled WGS sequence"/>
</dbReference>
<name>A0ABQ9WMG2_9EUKA</name>
<gene>
    <name evidence="2" type="ORF">BLNAU_24424</name>
</gene>
<feature type="region of interest" description="Disordered" evidence="1">
    <location>
        <begin position="1"/>
        <end position="48"/>
    </location>
</feature>
<dbReference type="EMBL" id="JARBJD010000629">
    <property type="protein sequence ID" value="KAK2940667.1"/>
    <property type="molecule type" value="Genomic_DNA"/>
</dbReference>
<feature type="region of interest" description="Disordered" evidence="1">
    <location>
        <begin position="172"/>
        <end position="210"/>
    </location>
</feature>
<evidence type="ECO:0000313" key="2">
    <source>
        <dbReference type="EMBL" id="KAK2940667.1"/>
    </source>
</evidence>
<accession>A0ABQ9WMG2</accession>
<feature type="region of interest" description="Disordered" evidence="1">
    <location>
        <begin position="133"/>
        <end position="154"/>
    </location>
</feature>
<feature type="compositionally biased region" description="Polar residues" evidence="1">
    <location>
        <begin position="31"/>
        <end position="48"/>
    </location>
</feature>
<keyword evidence="3" id="KW-1185">Reference proteome</keyword>
<comment type="caution">
    <text evidence="2">The sequence shown here is derived from an EMBL/GenBank/DDBJ whole genome shotgun (WGS) entry which is preliminary data.</text>
</comment>
<feature type="compositionally biased region" description="Basic and acidic residues" evidence="1">
    <location>
        <begin position="1"/>
        <end position="11"/>
    </location>
</feature>
<evidence type="ECO:0000256" key="1">
    <source>
        <dbReference type="SAM" id="MobiDB-lite"/>
    </source>
</evidence>
<reference evidence="2 3" key="1">
    <citation type="journal article" date="2022" name="bioRxiv">
        <title>Genomics of Preaxostyla Flagellates Illuminates Evolutionary Transitions and the Path Towards Mitochondrial Loss.</title>
        <authorList>
            <person name="Novak L.V.F."/>
            <person name="Treitli S.C."/>
            <person name="Pyrih J."/>
            <person name="Halakuc P."/>
            <person name="Pipaliya S.V."/>
            <person name="Vacek V."/>
            <person name="Brzon O."/>
            <person name="Soukal P."/>
            <person name="Eme L."/>
            <person name="Dacks J.B."/>
            <person name="Karnkowska A."/>
            <person name="Elias M."/>
            <person name="Hampl V."/>
        </authorList>
    </citation>
    <scope>NUCLEOTIDE SEQUENCE [LARGE SCALE GENOMIC DNA]</scope>
    <source>
        <strain evidence="2">NAU3</strain>
        <tissue evidence="2">Gut</tissue>
    </source>
</reference>
<evidence type="ECO:0000313" key="3">
    <source>
        <dbReference type="Proteomes" id="UP001281761"/>
    </source>
</evidence>